<evidence type="ECO:0000313" key="1">
    <source>
        <dbReference type="EMBL" id="KKP65839.1"/>
    </source>
</evidence>
<evidence type="ECO:0000313" key="2">
    <source>
        <dbReference type="Proteomes" id="UP000033866"/>
    </source>
</evidence>
<organism evidence="1 2">
    <name type="scientific">candidate division WS6 bacterium GW2011_GWE1_34_7</name>
    <dbReference type="NCBI Taxonomy" id="1619093"/>
    <lineage>
        <taxon>Bacteria</taxon>
        <taxon>Candidatus Dojkabacteria</taxon>
    </lineage>
</organism>
<dbReference type="Proteomes" id="UP000033866">
    <property type="component" value="Unassembled WGS sequence"/>
</dbReference>
<dbReference type="EMBL" id="LBPV01000010">
    <property type="protein sequence ID" value="KKP65839.1"/>
    <property type="molecule type" value="Genomic_DNA"/>
</dbReference>
<sequence length="181" mass="20964">MNIFDYIFPKYCFICSRIGKDICDNCLKGIPHTLPSCCICKKLSNGYFTHKSCFEIPFQCFTGLYISNSLKLELERKSNLGIYSTHTYILDRIIEHFSLNSTLNRSNIYPIESDKKEVRVLNNILATRLKVSFKNKRDILLIGASIENKELLLQQVKGLYTEPFNLRILVLFEEPIPPQSE</sequence>
<dbReference type="AlphaFoldDB" id="A0A0G0B8Z2"/>
<name>A0A0G0B8Z2_9BACT</name>
<comment type="caution">
    <text evidence="1">The sequence shown here is derived from an EMBL/GenBank/DDBJ whole genome shotgun (WGS) entry which is preliminary data.</text>
</comment>
<accession>A0A0G0B8Z2</accession>
<proteinExistence type="predicted"/>
<protein>
    <recommendedName>
        <fullName evidence="3">Double zinc ribbon domain-containing protein</fullName>
    </recommendedName>
</protein>
<gene>
    <name evidence="1" type="ORF">UR61_C0010G0011</name>
</gene>
<reference evidence="1 2" key="1">
    <citation type="journal article" date="2015" name="Nature">
        <title>rRNA introns, odd ribosomes, and small enigmatic genomes across a large radiation of phyla.</title>
        <authorList>
            <person name="Brown C.T."/>
            <person name="Hug L.A."/>
            <person name="Thomas B.C."/>
            <person name="Sharon I."/>
            <person name="Castelle C.J."/>
            <person name="Singh A."/>
            <person name="Wilkins M.J."/>
            <person name="Williams K.H."/>
            <person name="Banfield J.F."/>
        </authorList>
    </citation>
    <scope>NUCLEOTIDE SEQUENCE [LARGE SCALE GENOMIC DNA]</scope>
</reference>
<evidence type="ECO:0008006" key="3">
    <source>
        <dbReference type="Google" id="ProtNLM"/>
    </source>
</evidence>